<protein>
    <submittedName>
        <fullName evidence="2">DUF2845 domain-containing protein</fullName>
    </submittedName>
</protein>
<evidence type="ECO:0000313" key="3">
    <source>
        <dbReference type="Proteomes" id="UP001430193"/>
    </source>
</evidence>
<proteinExistence type="predicted"/>
<name>A0ABS2KMA1_9GAMM</name>
<comment type="caution">
    <text evidence="2">The sequence shown here is derived from an EMBL/GenBank/DDBJ whole genome shotgun (WGS) entry which is preliminary data.</text>
</comment>
<feature type="signal peptide" evidence="1">
    <location>
        <begin position="1"/>
        <end position="18"/>
    </location>
</feature>
<feature type="chain" id="PRO_5046936275" evidence="1">
    <location>
        <begin position="19"/>
        <end position="95"/>
    </location>
</feature>
<sequence length="95" mass="10529">MRRYLVLLLCFACTVAQAATSLRVGSKVLTLGDSATRVQQLMGEPTTRAFTFQQVNGMPDNQLAPAEEWQYAQDGKTEIITLVGGRVVKFDTLYE</sequence>
<gene>
    <name evidence="2" type="ORF">ISS99_22300</name>
</gene>
<dbReference type="Proteomes" id="UP001430193">
    <property type="component" value="Unassembled WGS sequence"/>
</dbReference>
<accession>A0ABS2KMA1</accession>
<keyword evidence="3" id="KW-1185">Reference proteome</keyword>
<keyword evidence="1" id="KW-0732">Signal</keyword>
<organism evidence="2 3">
    <name type="scientific">Dyella mobilis</name>
    <dbReference type="NCBI Taxonomy" id="1849582"/>
    <lineage>
        <taxon>Bacteria</taxon>
        <taxon>Pseudomonadati</taxon>
        <taxon>Pseudomonadota</taxon>
        <taxon>Gammaproteobacteria</taxon>
        <taxon>Lysobacterales</taxon>
        <taxon>Rhodanobacteraceae</taxon>
        <taxon>Dyella</taxon>
    </lineage>
</organism>
<dbReference type="RefSeq" id="WP_204633786.1">
    <property type="nucleotide sequence ID" value="NZ_BSOC01000001.1"/>
</dbReference>
<evidence type="ECO:0000313" key="2">
    <source>
        <dbReference type="EMBL" id="MBM7132272.1"/>
    </source>
</evidence>
<reference evidence="2" key="1">
    <citation type="submission" date="2020-10" db="EMBL/GenBank/DDBJ databases">
        <title>Phylogeny of dyella-like bacteria.</title>
        <authorList>
            <person name="Fu J."/>
        </authorList>
    </citation>
    <scope>NUCLEOTIDE SEQUENCE</scope>
    <source>
        <strain evidence="2">DHON07</strain>
    </source>
</reference>
<dbReference type="EMBL" id="JADIKF010000040">
    <property type="protein sequence ID" value="MBM7132272.1"/>
    <property type="molecule type" value="Genomic_DNA"/>
</dbReference>
<evidence type="ECO:0000256" key="1">
    <source>
        <dbReference type="SAM" id="SignalP"/>
    </source>
</evidence>